<organism evidence="8 9">
    <name type="scientific">Neofusicoccum ribis</name>
    <dbReference type="NCBI Taxonomy" id="45134"/>
    <lineage>
        <taxon>Eukaryota</taxon>
        <taxon>Fungi</taxon>
        <taxon>Dikarya</taxon>
        <taxon>Ascomycota</taxon>
        <taxon>Pezizomycotina</taxon>
        <taxon>Dothideomycetes</taxon>
        <taxon>Dothideomycetes incertae sedis</taxon>
        <taxon>Botryosphaeriales</taxon>
        <taxon>Botryosphaeriaceae</taxon>
        <taxon>Neofusicoccum</taxon>
    </lineage>
</organism>
<evidence type="ECO:0000256" key="3">
    <source>
        <dbReference type="ARBA" id="ARBA00016197"/>
    </source>
</evidence>
<dbReference type="Proteomes" id="UP001521116">
    <property type="component" value="Unassembled WGS sequence"/>
</dbReference>
<gene>
    <name evidence="8" type="ORF">SLS56_011709</name>
</gene>
<keyword evidence="5" id="KW-0496">Mitochondrion</keyword>
<reference evidence="8 9" key="1">
    <citation type="submission" date="2024-02" db="EMBL/GenBank/DDBJ databases">
        <title>De novo assembly and annotation of 12 fungi associated with fruit tree decline syndrome in Ontario, Canada.</title>
        <authorList>
            <person name="Sulman M."/>
            <person name="Ellouze W."/>
            <person name="Ilyukhin E."/>
        </authorList>
    </citation>
    <scope>NUCLEOTIDE SEQUENCE [LARGE SCALE GENOMIC DNA]</scope>
    <source>
        <strain evidence="8 9">M1-105</strain>
    </source>
</reference>
<evidence type="ECO:0000256" key="1">
    <source>
        <dbReference type="ARBA" id="ARBA00004173"/>
    </source>
</evidence>
<comment type="caution">
    <text evidence="8">The sequence shown here is derived from an EMBL/GenBank/DDBJ whole genome shotgun (WGS) entry which is preliminary data.</text>
</comment>
<evidence type="ECO:0000313" key="8">
    <source>
        <dbReference type="EMBL" id="KAL1615739.1"/>
    </source>
</evidence>
<dbReference type="EMBL" id="JAJVDC020000298">
    <property type="protein sequence ID" value="KAL1615739.1"/>
    <property type="molecule type" value="Genomic_DNA"/>
</dbReference>
<dbReference type="PANTHER" id="PTHR36091">
    <property type="entry name" value="ALTERED INHERITANCE OF MITOCHONDRIA PROTEIN 9, MITOCHONDRIAL"/>
    <property type="match status" value="1"/>
</dbReference>
<evidence type="ECO:0000259" key="7">
    <source>
        <dbReference type="Pfam" id="PF01636"/>
    </source>
</evidence>
<comment type="similarity">
    <text evidence="2">Belongs to the AIM9 family.</text>
</comment>
<comment type="subcellular location">
    <subcellularLocation>
        <location evidence="1">Mitochondrion</location>
    </subcellularLocation>
</comment>
<sequence length="465" mass="52529">MEGGFSKSLLMIKEDGTEVIAKLPFSIAGPTKYLTASEAAVLKYLHDHTEVPAPKILAWNADSSNPVGAEYIIMEKAPGCQLVKKWGEMEDYSHIIFIKNLCRIEAELAAIALPANGSLYLRESMKDCDKHEPLAPEMDPFGRFCIGPSCERAWFGDGEAESVQARFDRGPWLTLSAFGVAIAEREITRIKQNPKAAVSYGPPRGSVQEQLTVLEMAKVVFSRMDPQSLPGCLECPTLWHTDLHMGNIYVSDKDPTQIVSLIDWKSIVASPLFYQVRFPAVVRIDENYELGTEVPTLPHNINQIDADDEEIARFKHKQIMMGKTYEAASGLKNKNIYKALQMNPFFRQLFVRCGKAWEDGVVPLRACLIAIAETWDESGLSGDCPLKFNKDDIAKHQQDFEEYRDYHKIHELAREYLDTDEDGWIAPDDDFEMKQQRNKELLGLLIAHCAEYGKSAGEMRNIWPY</sequence>
<protein>
    <recommendedName>
        <fullName evidence="3">Altered inheritance of mitochondria protein 9, mitochondrial</fullName>
    </recommendedName>
    <alternativeName>
        <fullName evidence="6">Found in mitochondrial proteome protein 29</fullName>
    </alternativeName>
</protein>
<dbReference type="Pfam" id="PF01636">
    <property type="entry name" value="APH"/>
    <property type="match status" value="1"/>
</dbReference>
<accession>A0ABR3SBU7</accession>
<keyword evidence="4" id="KW-0809">Transit peptide</keyword>
<keyword evidence="9" id="KW-1185">Reference proteome</keyword>
<evidence type="ECO:0000256" key="5">
    <source>
        <dbReference type="ARBA" id="ARBA00023128"/>
    </source>
</evidence>
<evidence type="ECO:0000313" key="9">
    <source>
        <dbReference type="Proteomes" id="UP001521116"/>
    </source>
</evidence>
<feature type="domain" description="Aminoglycoside phosphotransferase" evidence="7">
    <location>
        <begin position="16"/>
        <end position="273"/>
    </location>
</feature>
<name>A0ABR3SBU7_9PEZI</name>
<dbReference type="SUPFAM" id="SSF56112">
    <property type="entry name" value="Protein kinase-like (PK-like)"/>
    <property type="match status" value="1"/>
</dbReference>
<dbReference type="InterPro" id="IPR051035">
    <property type="entry name" value="Mito_inheritance_9"/>
</dbReference>
<dbReference type="InterPro" id="IPR011009">
    <property type="entry name" value="Kinase-like_dom_sf"/>
</dbReference>
<evidence type="ECO:0000256" key="4">
    <source>
        <dbReference type="ARBA" id="ARBA00022946"/>
    </source>
</evidence>
<dbReference type="PANTHER" id="PTHR36091:SF1">
    <property type="entry name" value="ALTERED INHERITANCE OF MITOCHONDRIA PROTEIN 9, MITOCHONDRIAL"/>
    <property type="match status" value="1"/>
</dbReference>
<evidence type="ECO:0000256" key="2">
    <source>
        <dbReference type="ARBA" id="ARBA00005543"/>
    </source>
</evidence>
<dbReference type="InterPro" id="IPR002575">
    <property type="entry name" value="Aminoglycoside_PTrfase"/>
</dbReference>
<evidence type="ECO:0000256" key="6">
    <source>
        <dbReference type="ARBA" id="ARBA00031849"/>
    </source>
</evidence>
<dbReference type="Gene3D" id="3.30.200.20">
    <property type="entry name" value="Phosphorylase Kinase, domain 1"/>
    <property type="match status" value="1"/>
</dbReference>
<proteinExistence type="inferred from homology"/>